<gene>
    <name evidence="1" type="ORF">LAESUDRAFT_610857</name>
</gene>
<accession>A0A165DJT8</accession>
<dbReference type="RefSeq" id="XP_040762781.1">
    <property type="nucleotide sequence ID" value="XM_040903160.1"/>
</dbReference>
<organism evidence="1 2">
    <name type="scientific">Laetiporus sulphureus 93-53</name>
    <dbReference type="NCBI Taxonomy" id="1314785"/>
    <lineage>
        <taxon>Eukaryota</taxon>
        <taxon>Fungi</taxon>
        <taxon>Dikarya</taxon>
        <taxon>Basidiomycota</taxon>
        <taxon>Agaricomycotina</taxon>
        <taxon>Agaricomycetes</taxon>
        <taxon>Polyporales</taxon>
        <taxon>Laetiporus</taxon>
    </lineage>
</organism>
<dbReference type="EMBL" id="KV427632">
    <property type="protein sequence ID" value="KZT05041.1"/>
    <property type="molecule type" value="Genomic_DNA"/>
</dbReference>
<dbReference type="OrthoDB" id="3188871at2759"/>
<protein>
    <submittedName>
        <fullName evidence="1">Uncharacterized protein</fullName>
    </submittedName>
</protein>
<proteinExistence type="predicted"/>
<evidence type="ECO:0000313" key="2">
    <source>
        <dbReference type="Proteomes" id="UP000076871"/>
    </source>
</evidence>
<feature type="non-terminal residue" evidence="1">
    <location>
        <position position="77"/>
    </location>
</feature>
<dbReference type="GeneID" id="63820191"/>
<reference evidence="1 2" key="1">
    <citation type="journal article" date="2016" name="Mol. Biol. Evol.">
        <title>Comparative Genomics of Early-Diverging Mushroom-Forming Fungi Provides Insights into the Origins of Lignocellulose Decay Capabilities.</title>
        <authorList>
            <person name="Nagy L.G."/>
            <person name="Riley R."/>
            <person name="Tritt A."/>
            <person name="Adam C."/>
            <person name="Daum C."/>
            <person name="Floudas D."/>
            <person name="Sun H."/>
            <person name="Yadav J.S."/>
            <person name="Pangilinan J."/>
            <person name="Larsson K.H."/>
            <person name="Matsuura K."/>
            <person name="Barry K."/>
            <person name="Labutti K."/>
            <person name="Kuo R."/>
            <person name="Ohm R.A."/>
            <person name="Bhattacharya S.S."/>
            <person name="Shirouzu T."/>
            <person name="Yoshinaga Y."/>
            <person name="Martin F.M."/>
            <person name="Grigoriev I.V."/>
            <person name="Hibbett D.S."/>
        </authorList>
    </citation>
    <scope>NUCLEOTIDE SEQUENCE [LARGE SCALE GENOMIC DNA]</scope>
    <source>
        <strain evidence="1 2">93-53</strain>
    </source>
</reference>
<dbReference type="Proteomes" id="UP000076871">
    <property type="component" value="Unassembled WGS sequence"/>
</dbReference>
<dbReference type="AlphaFoldDB" id="A0A165DJT8"/>
<sequence>MTTNPGGPIELIFASWIEQGIQNTYEATIQSDLNAALDLFLATNASITANGKATTRQQYVALLQGEKTNELTATVKF</sequence>
<keyword evidence="2" id="KW-1185">Reference proteome</keyword>
<dbReference type="InParanoid" id="A0A165DJT8"/>
<evidence type="ECO:0000313" key="1">
    <source>
        <dbReference type="EMBL" id="KZT05041.1"/>
    </source>
</evidence>
<name>A0A165DJT8_9APHY</name>